<evidence type="ECO:0000256" key="5">
    <source>
        <dbReference type="PROSITE-ProRule" id="PRU00221"/>
    </source>
</evidence>
<keyword evidence="3" id="KW-0677">Repeat</keyword>
<dbReference type="InterPro" id="IPR013934">
    <property type="entry name" value="Utp13_C"/>
</dbReference>
<name>A0A146KE41_9EUKA</name>
<dbReference type="InterPro" id="IPR036322">
    <property type="entry name" value="WD40_repeat_dom_sf"/>
</dbReference>
<dbReference type="SUPFAM" id="SSF50998">
    <property type="entry name" value="Quinoprotein alcohol dehydrogenase-like"/>
    <property type="match status" value="1"/>
</dbReference>
<evidence type="ECO:0000256" key="3">
    <source>
        <dbReference type="ARBA" id="ARBA00022737"/>
    </source>
</evidence>
<keyword evidence="4" id="KW-0539">Nucleus</keyword>
<dbReference type="PANTHER" id="PTHR19854:SF15">
    <property type="entry name" value="TRANSDUCIN BETA-LIKE PROTEIN 3"/>
    <property type="match status" value="1"/>
</dbReference>
<feature type="domain" description="U3 small nucleolar RNA-associated protein 13 C-terminal" evidence="6">
    <location>
        <begin position="738"/>
        <end position="860"/>
    </location>
</feature>
<gene>
    <name evidence="7" type="ORF">TPC1_12122</name>
</gene>
<dbReference type="Gene3D" id="2.130.10.10">
    <property type="entry name" value="YVTN repeat-like/Quinoprotein amine dehydrogenase"/>
    <property type="match status" value="3"/>
</dbReference>
<dbReference type="GO" id="GO:0032040">
    <property type="term" value="C:small-subunit processome"/>
    <property type="evidence" value="ECO:0007669"/>
    <property type="project" value="InterPro"/>
</dbReference>
<dbReference type="GO" id="GO:0034511">
    <property type="term" value="F:U3 snoRNA binding"/>
    <property type="evidence" value="ECO:0007669"/>
    <property type="project" value="TreeGrafter"/>
</dbReference>
<feature type="non-terminal residue" evidence="7">
    <location>
        <position position="1"/>
    </location>
</feature>
<dbReference type="SMART" id="SM00320">
    <property type="entry name" value="WD40"/>
    <property type="match status" value="5"/>
</dbReference>
<dbReference type="GO" id="GO:0030686">
    <property type="term" value="C:90S preribosome"/>
    <property type="evidence" value="ECO:0007669"/>
    <property type="project" value="TreeGrafter"/>
</dbReference>
<dbReference type="PANTHER" id="PTHR19854">
    <property type="entry name" value="TRANSDUCIN BETA-LIKE 3"/>
    <property type="match status" value="1"/>
</dbReference>
<dbReference type="AlphaFoldDB" id="A0A146KE41"/>
<evidence type="ECO:0000256" key="2">
    <source>
        <dbReference type="ARBA" id="ARBA00022574"/>
    </source>
</evidence>
<dbReference type="PROSITE" id="PS50082">
    <property type="entry name" value="WD_REPEATS_2"/>
    <property type="match status" value="1"/>
</dbReference>
<dbReference type="GO" id="GO:0000472">
    <property type="term" value="P:endonucleolytic cleavage to generate mature 5'-end of SSU-rRNA from (SSU-rRNA, 5.8S rRNA, LSU-rRNA)"/>
    <property type="evidence" value="ECO:0007669"/>
    <property type="project" value="TreeGrafter"/>
</dbReference>
<dbReference type="SUPFAM" id="SSF50978">
    <property type="entry name" value="WD40 repeat-like"/>
    <property type="match status" value="1"/>
</dbReference>
<dbReference type="Pfam" id="PF08625">
    <property type="entry name" value="Utp13"/>
    <property type="match status" value="1"/>
</dbReference>
<feature type="repeat" description="WD" evidence="5">
    <location>
        <begin position="502"/>
        <end position="542"/>
    </location>
</feature>
<evidence type="ECO:0000256" key="4">
    <source>
        <dbReference type="ARBA" id="ARBA00023242"/>
    </source>
</evidence>
<keyword evidence="2 5" id="KW-0853">WD repeat</keyword>
<feature type="non-terminal residue" evidence="7">
    <location>
        <position position="864"/>
    </location>
</feature>
<reference evidence="7" key="1">
    <citation type="submission" date="2015-07" db="EMBL/GenBank/DDBJ databases">
        <title>Adaptation to a free-living lifestyle via gene acquisitions in the diplomonad Trepomonas sp. PC1.</title>
        <authorList>
            <person name="Xu F."/>
            <person name="Jerlstrom-Hultqvist J."/>
            <person name="Kolisko M."/>
            <person name="Simpson A.G.B."/>
            <person name="Roger A.J."/>
            <person name="Svard S.G."/>
            <person name="Andersson J.O."/>
        </authorList>
    </citation>
    <scope>NUCLEOTIDE SEQUENCE</scope>
    <source>
        <strain evidence="7">PC1</strain>
    </source>
</reference>
<organism evidence="7">
    <name type="scientific">Trepomonas sp. PC1</name>
    <dbReference type="NCBI Taxonomy" id="1076344"/>
    <lineage>
        <taxon>Eukaryota</taxon>
        <taxon>Metamonada</taxon>
        <taxon>Diplomonadida</taxon>
        <taxon>Hexamitidae</taxon>
        <taxon>Hexamitinae</taxon>
        <taxon>Trepomonas</taxon>
    </lineage>
</organism>
<accession>A0A146KE41</accession>
<proteinExistence type="predicted"/>
<protein>
    <submittedName>
        <fullName evidence="7">WD domain, G-beta repeat-containing protein</fullName>
    </submittedName>
</protein>
<evidence type="ECO:0000259" key="6">
    <source>
        <dbReference type="Pfam" id="PF08625"/>
    </source>
</evidence>
<dbReference type="InterPro" id="IPR001680">
    <property type="entry name" value="WD40_rpt"/>
</dbReference>
<dbReference type="EMBL" id="GDID01001593">
    <property type="protein sequence ID" value="JAP95013.1"/>
    <property type="molecule type" value="Transcribed_RNA"/>
</dbReference>
<evidence type="ECO:0000256" key="1">
    <source>
        <dbReference type="ARBA" id="ARBA00004604"/>
    </source>
</evidence>
<dbReference type="GO" id="GO:0000480">
    <property type="term" value="P:endonucleolytic cleavage in 5'-ETS of tricistronic rRNA transcript (SSU-rRNA, 5.8S rRNA, LSU-rRNA)"/>
    <property type="evidence" value="ECO:0007669"/>
    <property type="project" value="TreeGrafter"/>
</dbReference>
<sequence>TTHLSNPTGILEHVYTGGQIQIVDDYIISFNKNFLNKSKLPELNETQSLLVSESPDDLLTSMCVDTTQKQIYCFSKSAKCYVVDATELSIISHFQTPHNQMVSHSAYSQYLATASPDNTIRIHNAETQIKAIKIVSVCLELTWITKTQLLIVCQNESYIFDAFKSELIKLNSKFVCCCVVDEMFITSCRDNTLQFYSLKNLELIKQIFVNDYYYQIIHLQGVLFCLNANGRLIGVDLEHIDEKYHLVYPHIYQSLHPSDQQLLCLFQQRTIMNNDEVEMQEIEKPVNIFIQSLFWNEKLVLVDSDQTIYQCPLQSLQFVGKQLHLSISSATLGDFGEILNIQHYNHNQIIFSCSSPKVIVFDLLSKQQMVIFGQNEIVSHIQTADSNLGRIIATISSKQIKFYCINENDDQQLIGQNEYFTKRFNLSDQTYKKQLNLINFLDISLDGQQVDACALTVFEQRQLIVFSQQKHLNMIELTKLFQQFALKKLKITIEATDFQTQISAHLNSINAILVSPKQFLLTCSADKSLGMWGYAKQQQKEKETQITVFDIFTNKINRKFNLSIEKTNTRLKLFKQMQNASRRTNWCLAFSAYEQVFAMGSGDHKVRLYAFDNEQFTQQRQFEDFQTQVVKISFIGEGEQLICLQSDGVVKIVNIRSGETQFVMNIQDKALQDLKDFWFMKHQDDSAIQQDFGSWAFLQIEKQFLVGCSSGQIYLVRDDSAEQDQLKIEEKNAKIQLEQQFLVKLEQNDYKSALKIALQQQNDRQALKIFEKMYELCVEFDDLDGFGLAQIKDLIKIVKQWLKVNKRSQYGLELFYLILNQVNAQVLSEIGLKQELVDIKAMIVKYQERLEKEIGQAGLIQWME</sequence>
<dbReference type="InterPro" id="IPR011047">
    <property type="entry name" value="Quinoprotein_ADH-like_sf"/>
</dbReference>
<evidence type="ECO:0000313" key="7">
    <source>
        <dbReference type="EMBL" id="JAP95013.1"/>
    </source>
</evidence>
<comment type="subcellular location">
    <subcellularLocation>
        <location evidence="1">Nucleus</location>
        <location evidence="1">Nucleolus</location>
    </subcellularLocation>
</comment>
<dbReference type="InterPro" id="IPR015943">
    <property type="entry name" value="WD40/YVTN_repeat-like_dom_sf"/>
</dbReference>